<keyword evidence="1" id="KW-0547">Nucleotide-binding</keyword>
<evidence type="ECO:0000256" key="2">
    <source>
        <dbReference type="ARBA" id="ARBA00022840"/>
    </source>
</evidence>
<name>A0A9X2F7I7_9BACT</name>
<dbReference type="SUPFAM" id="SSF52540">
    <property type="entry name" value="P-loop containing nucleoside triphosphate hydrolases"/>
    <property type="match status" value="1"/>
</dbReference>
<accession>A0A9X2F7I7</accession>
<dbReference type="EMBL" id="JAMXLR010000026">
    <property type="protein sequence ID" value="MCO6043665.1"/>
    <property type="molecule type" value="Genomic_DNA"/>
</dbReference>
<dbReference type="GO" id="GO:0016887">
    <property type="term" value="F:ATP hydrolysis activity"/>
    <property type="evidence" value="ECO:0007669"/>
    <property type="project" value="TreeGrafter"/>
</dbReference>
<dbReference type="InterPro" id="IPR027417">
    <property type="entry name" value="P-loop_NTPase"/>
</dbReference>
<evidence type="ECO:0008006" key="5">
    <source>
        <dbReference type="Google" id="ProtNLM"/>
    </source>
</evidence>
<dbReference type="Proteomes" id="UP001155241">
    <property type="component" value="Unassembled WGS sequence"/>
</dbReference>
<sequence length="400" mass="43197">METWILTENETLSGNLHDALAHSGIVCPEERILDLASLPEWKDVLKQAQGVLFVVVQRFGKDHCNLVRYLRNVVERDTTIAIASASTDDMAVVQAVRVGANDFLALNEWLTDEVVSFLGRLRESQRQDGDEGTVVTVIPCQSASDASLTTLNLSGVFSMLEGSCMVCDMHFRGSDLALRLKLDHRHNVVDLLTQADVIDEGMLRQVLVEHASGISLLPGPDLFADLAGIQMPLCRDVVALARSCWPIVTVNTESVYQARQVGVLGMSDVVVLAIRLDIASVHRAKQAITMLLESNVPRASIHIVAVGAGIAGELPANSVKKILQVDNFHCVPEDQEAVVKSTNIGNPLVFEQPNCKTAKAFRACAESLLGIEAPAKTSTLPLSGLRAASFLAISALMLCS</sequence>
<keyword evidence="4" id="KW-1185">Reference proteome</keyword>
<comment type="caution">
    <text evidence="3">The sequence shown here is derived from an EMBL/GenBank/DDBJ whole genome shotgun (WGS) entry which is preliminary data.</text>
</comment>
<dbReference type="GO" id="GO:0009898">
    <property type="term" value="C:cytoplasmic side of plasma membrane"/>
    <property type="evidence" value="ECO:0007669"/>
    <property type="project" value="TreeGrafter"/>
</dbReference>
<evidence type="ECO:0000256" key="1">
    <source>
        <dbReference type="ARBA" id="ARBA00022741"/>
    </source>
</evidence>
<dbReference type="InterPro" id="IPR050625">
    <property type="entry name" value="ParA/MinD_ATPase"/>
</dbReference>
<dbReference type="GO" id="GO:0005829">
    <property type="term" value="C:cytosol"/>
    <property type="evidence" value="ECO:0007669"/>
    <property type="project" value="TreeGrafter"/>
</dbReference>
<dbReference type="Gene3D" id="3.40.50.300">
    <property type="entry name" value="P-loop containing nucleotide triphosphate hydrolases"/>
    <property type="match status" value="1"/>
</dbReference>
<organism evidence="3 4">
    <name type="scientific">Aeoliella straminimaris</name>
    <dbReference type="NCBI Taxonomy" id="2954799"/>
    <lineage>
        <taxon>Bacteria</taxon>
        <taxon>Pseudomonadati</taxon>
        <taxon>Planctomycetota</taxon>
        <taxon>Planctomycetia</taxon>
        <taxon>Pirellulales</taxon>
        <taxon>Lacipirellulaceae</taxon>
        <taxon>Aeoliella</taxon>
    </lineage>
</organism>
<keyword evidence="2" id="KW-0067">ATP-binding</keyword>
<proteinExistence type="predicted"/>
<dbReference type="GO" id="GO:0005524">
    <property type="term" value="F:ATP binding"/>
    <property type="evidence" value="ECO:0007669"/>
    <property type="project" value="UniProtKB-KW"/>
</dbReference>
<reference evidence="3" key="1">
    <citation type="submission" date="2022-06" db="EMBL/GenBank/DDBJ databases">
        <title>Aeoliella straminimaris, a novel planctomycete from sediments.</title>
        <authorList>
            <person name="Vitorino I.R."/>
            <person name="Lage O.M."/>
        </authorList>
    </citation>
    <scope>NUCLEOTIDE SEQUENCE</scope>
    <source>
        <strain evidence="3">ICT_H6.2</strain>
    </source>
</reference>
<dbReference type="PANTHER" id="PTHR43384:SF6">
    <property type="entry name" value="SEPTUM SITE-DETERMINING PROTEIN MIND HOMOLOG, CHLOROPLASTIC"/>
    <property type="match status" value="1"/>
</dbReference>
<evidence type="ECO:0000313" key="4">
    <source>
        <dbReference type="Proteomes" id="UP001155241"/>
    </source>
</evidence>
<dbReference type="RefSeq" id="WP_252851772.1">
    <property type="nucleotide sequence ID" value="NZ_JAMXLR010000026.1"/>
</dbReference>
<dbReference type="GO" id="GO:0051782">
    <property type="term" value="P:negative regulation of cell division"/>
    <property type="evidence" value="ECO:0007669"/>
    <property type="project" value="TreeGrafter"/>
</dbReference>
<dbReference type="AlphaFoldDB" id="A0A9X2F7I7"/>
<dbReference type="PANTHER" id="PTHR43384">
    <property type="entry name" value="SEPTUM SITE-DETERMINING PROTEIN MIND HOMOLOG, CHLOROPLASTIC-RELATED"/>
    <property type="match status" value="1"/>
</dbReference>
<gene>
    <name evidence="3" type="ORF">NG895_07075</name>
</gene>
<protein>
    <recommendedName>
        <fullName evidence="5">Response regulatory domain-containing protein</fullName>
    </recommendedName>
</protein>
<evidence type="ECO:0000313" key="3">
    <source>
        <dbReference type="EMBL" id="MCO6043665.1"/>
    </source>
</evidence>